<sequence length="116" mass="13573">MKKGLPYSQLLRVRRIVSDEDTCRVRLDEMAECFIQRGNNRAVVESQKSKVMSLKREELLVNKAPNRNINRVPFTSTLNANSKHIKIIIHKHWEIVQKDNEFGKNFSEILLCSYNT</sequence>
<name>A0A974HYA8_XENLA</name>
<evidence type="ECO:0000313" key="2">
    <source>
        <dbReference type="Proteomes" id="UP000694892"/>
    </source>
</evidence>
<proteinExistence type="predicted"/>
<dbReference type="EMBL" id="CM004468">
    <property type="protein sequence ID" value="OCT94655.1"/>
    <property type="molecule type" value="Genomic_DNA"/>
</dbReference>
<dbReference type="Proteomes" id="UP000694892">
    <property type="component" value="Chromosome 2L"/>
</dbReference>
<organism evidence="1 2">
    <name type="scientific">Xenopus laevis</name>
    <name type="common">African clawed frog</name>
    <dbReference type="NCBI Taxonomy" id="8355"/>
    <lineage>
        <taxon>Eukaryota</taxon>
        <taxon>Metazoa</taxon>
        <taxon>Chordata</taxon>
        <taxon>Craniata</taxon>
        <taxon>Vertebrata</taxon>
        <taxon>Euteleostomi</taxon>
        <taxon>Amphibia</taxon>
        <taxon>Batrachia</taxon>
        <taxon>Anura</taxon>
        <taxon>Pipoidea</taxon>
        <taxon>Pipidae</taxon>
        <taxon>Xenopodinae</taxon>
        <taxon>Xenopus</taxon>
        <taxon>Xenopus</taxon>
    </lineage>
</organism>
<gene>
    <name evidence="1" type="ORF">XELAEV_18012338mg</name>
</gene>
<accession>A0A974HYA8</accession>
<evidence type="ECO:0000313" key="1">
    <source>
        <dbReference type="EMBL" id="OCT94655.1"/>
    </source>
</evidence>
<dbReference type="PANTHER" id="PTHR21301">
    <property type="entry name" value="REVERSE TRANSCRIPTASE"/>
    <property type="match status" value="1"/>
</dbReference>
<reference evidence="2" key="1">
    <citation type="journal article" date="2016" name="Nature">
        <title>Genome evolution in the allotetraploid frog Xenopus laevis.</title>
        <authorList>
            <person name="Session A.M."/>
            <person name="Uno Y."/>
            <person name="Kwon T."/>
            <person name="Chapman J.A."/>
            <person name="Toyoda A."/>
            <person name="Takahashi S."/>
            <person name="Fukui A."/>
            <person name="Hikosaka A."/>
            <person name="Suzuki A."/>
            <person name="Kondo M."/>
            <person name="van Heeringen S.J."/>
            <person name="Quigley I."/>
            <person name="Heinz S."/>
            <person name="Ogino H."/>
            <person name="Ochi H."/>
            <person name="Hellsten U."/>
            <person name="Lyons J.B."/>
            <person name="Simakov O."/>
            <person name="Putnam N."/>
            <person name="Stites J."/>
            <person name="Kuroki Y."/>
            <person name="Tanaka T."/>
            <person name="Michiue T."/>
            <person name="Watanabe M."/>
            <person name="Bogdanovic O."/>
            <person name="Lister R."/>
            <person name="Georgiou G."/>
            <person name="Paranjpe S.S."/>
            <person name="van Kruijsbergen I."/>
            <person name="Shu S."/>
            <person name="Carlson J."/>
            <person name="Kinoshita T."/>
            <person name="Ohta Y."/>
            <person name="Mawaribuchi S."/>
            <person name="Jenkins J."/>
            <person name="Grimwood J."/>
            <person name="Schmutz J."/>
            <person name="Mitros T."/>
            <person name="Mozaffari S.V."/>
            <person name="Suzuki Y."/>
            <person name="Haramoto Y."/>
            <person name="Yamamoto T.S."/>
            <person name="Takagi C."/>
            <person name="Heald R."/>
            <person name="Miller K."/>
            <person name="Haudenschild C."/>
            <person name="Kitzman J."/>
            <person name="Nakayama T."/>
            <person name="Izutsu Y."/>
            <person name="Robert J."/>
            <person name="Fortriede J."/>
            <person name="Burns K."/>
            <person name="Lotay V."/>
            <person name="Karimi K."/>
            <person name="Yasuoka Y."/>
            <person name="Dichmann D.S."/>
            <person name="Flajnik M.F."/>
            <person name="Houston D.W."/>
            <person name="Shendure J."/>
            <person name="DuPasquier L."/>
            <person name="Vize P.D."/>
            <person name="Zorn A.M."/>
            <person name="Ito M."/>
            <person name="Marcotte E.M."/>
            <person name="Wallingford J.B."/>
            <person name="Ito Y."/>
            <person name="Asashima M."/>
            <person name="Ueno N."/>
            <person name="Matsuda Y."/>
            <person name="Veenstra G.J."/>
            <person name="Fujiyama A."/>
            <person name="Harland R.M."/>
            <person name="Taira M."/>
            <person name="Rokhsar D.S."/>
        </authorList>
    </citation>
    <scope>NUCLEOTIDE SEQUENCE [LARGE SCALE GENOMIC DNA]</scope>
    <source>
        <strain evidence="2">J</strain>
    </source>
</reference>
<dbReference type="PANTHER" id="PTHR21301:SF12">
    <property type="match status" value="1"/>
</dbReference>
<dbReference type="AlphaFoldDB" id="A0A974HYA8"/>
<protein>
    <submittedName>
        <fullName evidence="1">Uncharacterized protein</fullName>
    </submittedName>
</protein>